<sequence>MRLSFLTLQPGNAGRDALRHRSATCRQRHFPYIHLWNN</sequence>
<organism evidence="1">
    <name type="scientific">Pseudomonas syringae</name>
    <dbReference type="NCBI Taxonomy" id="317"/>
    <lineage>
        <taxon>Bacteria</taxon>
        <taxon>Pseudomonadati</taxon>
        <taxon>Pseudomonadota</taxon>
        <taxon>Gammaproteobacteria</taxon>
        <taxon>Pseudomonadales</taxon>
        <taxon>Pseudomonadaceae</taxon>
        <taxon>Pseudomonas</taxon>
    </lineage>
</organism>
<accession>A0A6B2BD46</accession>
<name>A0A6B2BD46_PSESX</name>
<dbReference type="AntiFam" id="ANF00261">
    <property type="entry name" value="Protein of unknown function (DUF1534)"/>
</dbReference>
<proteinExistence type="predicted"/>
<gene>
    <name evidence="1" type="ORF">PspP123CL_23790</name>
</gene>
<evidence type="ECO:0000313" key="1">
    <source>
        <dbReference type="EMBL" id="NAO78900.1"/>
    </source>
</evidence>
<reference evidence="1" key="1">
    <citation type="journal article" date="2020" name="Phytopathology">
        <title>Zucchini vein clearing disease is caused by several lineages within Pseudomonas syringae species complex.</title>
        <authorList>
            <person name="Lacault C."/>
            <person name="Briand M."/>
            <person name="Jacques M.A."/>
            <person name="Darrasse A."/>
        </authorList>
    </citation>
    <scope>NUCLEOTIDE SEQUENCE</scope>
    <source>
        <strain evidence="1">P123</strain>
    </source>
</reference>
<protein>
    <submittedName>
        <fullName evidence="1">DUF1534 domain-containing protein</fullName>
    </submittedName>
</protein>
<comment type="caution">
    <text evidence="1">The sequence shown here is derived from an EMBL/GenBank/DDBJ whole genome shotgun (WGS) entry which is preliminary data.</text>
</comment>
<dbReference type="EMBL" id="VLIF01000025">
    <property type="protein sequence ID" value="NAO78900.1"/>
    <property type="molecule type" value="Genomic_DNA"/>
</dbReference>
<dbReference type="AlphaFoldDB" id="A0A6B2BD46"/>